<dbReference type="PROSITE" id="PS50011">
    <property type="entry name" value="PROTEIN_KINASE_DOM"/>
    <property type="match status" value="1"/>
</dbReference>
<keyword evidence="9 18" id="KW-0418">Kinase</keyword>
<dbReference type="Pfam" id="PF08276">
    <property type="entry name" value="PAN_2"/>
    <property type="match status" value="1"/>
</dbReference>
<feature type="binding site" evidence="19">
    <location>
        <position position="561"/>
    </location>
    <ligand>
        <name>ATP</name>
        <dbReference type="ChEBI" id="CHEBI:30616"/>
    </ligand>
</feature>
<keyword evidence="10 18" id="KW-0067">ATP-binding</keyword>
<evidence type="ECO:0000256" key="8">
    <source>
        <dbReference type="ARBA" id="ARBA00022741"/>
    </source>
</evidence>
<comment type="catalytic activity">
    <reaction evidence="17 18">
        <text>L-seryl-[protein] + ATP = O-phospho-L-seryl-[protein] + ADP + H(+)</text>
        <dbReference type="Rhea" id="RHEA:17989"/>
        <dbReference type="Rhea" id="RHEA-COMP:9863"/>
        <dbReference type="Rhea" id="RHEA-COMP:11604"/>
        <dbReference type="ChEBI" id="CHEBI:15378"/>
        <dbReference type="ChEBI" id="CHEBI:29999"/>
        <dbReference type="ChEBI" id="CHEBI:30616"/>
        <dbReference type="ChEBI" id="CHEBI:83421"/>
        <dbReference type="ChEBI" id="CHEBI:456216"/>
        <dbReference type="EC" id="2.7.11.1"/>
    </reaction>
</comment>
<evidence type="ECO:0000259" key="22">
    <source>
        <dbReference type="PROSITE" id="PS50927"/>
    </source>
</evidence>
<comment type="catalytic activity">
    <reaction evidence="16 18">
        <text>L-threonyl-[protein] + ATP = O-phospho-L-threonyl-[protein] + ADP + H(+)</text>
        <dbReference type="Rhea" id="RHEA:46608"/>
        <dbReference type="Rhea" id="RHEA-COMP:11060"/>
        <dbReference type="Rhea" id="RHEA-COMP:11605"/>
        <dbReference type="ChEBI" id="CHEBI:15378"/>
        <dbReference type="ChEBI" id="CHEBI:30013"/>
        <dbReference type="ChEBI" id="CHEBI:30616"/>
        <dbReference type="ChEBI" id="CHEBI:61977"/>
        <dbReference type="ChEBI" id="CHEBI:456216"/>
        <dbReference type="EC" id="2.7.11.1"/>
    </reaction>
</comment>
<evidence type="ECO:0000256" key="6">
    <source>
        <dbReference type="ARBA" id="ARBA00022729"/>
    </source>
</evidence>
<feature type="domain" description="Apple" evidence="23">
    <location>
        <begin position="375"/>
        <end position="458"/>
    </location>
</feature>
<dbReference type="Pfam" id="PF01453">
    <property type="entry name" value="B_lectin"/>
    <property type="match status" value="1"/>
</dbReference>
<dbReference type="GO" id="GO:0005524">
    <property type="term" value="F:ATP binding"/>
    <property type="evidence" value="ECO:0007669"/>
    <property type="project" value="UniProtKB-UniRule"/>
</dbReference>
<comment type="similarity">
    <text evidence="18">Belongs to the protein kinase superfamily. Ser/Thr protein kinase family.</text>
</comment>
<dbReference type="Gene3D" id="1.10.510.10">
    <property type="entry name" value="Transferase(Phosphotransferase) domain 1"/>
    <property type="match status" value="1"/>
</dbReference>
<dbReference type="HOGENOM" id="CLU_000288_116_2_1"/>
<keyword evidence="2 18" id="KW-0723">Serine/threonine-protein kinase</keyword>
<dbReference type="InterPro" id="IPR001480">
    <property type="entry name" value="Bulb-type_lectin_dom"/>
</dbReference>
<dbReference type="EC" id="2.7.11.1" evidence="18"/>
<evidence type="ECO:0000256" key="3">
    <source>
        <dbReference type="ARBA" id="ARBA00022536"/>
    </source>
</evidence>
<proteinExistence type="inferred from homology"/>
<evidence type="ECO:0000256" key="13">
    <source>
        <dbReference type="ARBA" id="ARBA00023157"/>
    </source>
</evidence>
<dbReference type="AlphaFoldDB" id="A0A0D9W3A9"/>
<keyword evidence="6" id="KW-0732">Signal</keyword>
<keyword evidence="4 18" id="KW-0808">Transferase</keyword>
<feature type="domain" description="Bulb-type lectin" evidence="22">
    <location>
        <begin position="60"/>
        <end position="188"/>
    </location>
</feature>
<keyword evidence="7" id="KW-0430">Lectin</keyword>
<evidence type="ECO:0000256" key="9">
    <source>
        <dbReference type="ARBA" id="ARBA00022777"/>
    </source>
</evidence>
<evidence type="ECO:0000256" key="10">
    <source>
        <dbReference type="ARBA" id="ARBA00022840"/>
    </source>
</evidence>
<accession>A0A0D9W3A9</accession>
<dbReference type="GO" id="GO:0016020">
    <property type="term" value="C:membrane"/>
    <property type="evidence" value="ECO:0007669"/>
    <property type="project" value="UniProtKB-SubCell"/>
</dbReference>
<evidence type="ECO:0000313" key="25">
    <source>
        <dbReference type="Proteomes" id="UP000032180"/>
    </source>
</evidence>
<dbReference type="InterPro" id="IPR017441">
    <property type="entry name" value="Protein_kinase_ATP_BS"/>
</dbReference>
<reference evidence="24" key="3">
    <citation type="submission" date="2015-04" db="UniProtKB">
        <authorList>
            <consortium name="EnsemblPlants"/>
        </authorList>
    </citation>
    <scope>IDENTIFICATION</scope>
</reference>
<dbReference type="SUPFAM" id="SSF51110">
    <property type="entry name" value="alpha-D-mannose-specific plant lectins"/>
    <property type="match status" value="1"/>
</dbReference>
<keyword evidence="5 20" id="KW-0812">Transmembrane</keyword>
<dbReference type="FunFam" id="2.90.10.10:FF:000039">
    <property type="entry name" value="G-type lectin S-receptor-like serine/threonine-protein kinase SD2-5"/>
    <property type="match status" value="1"/>
</dbReference>
<dbReference type="PROSITE" id="PS50927">
    <property type="entry name" value="BULB_LECTIN"/>
    <property type="match status" value="1"/>
</dbReference>
<dbReference type="CDD" id="cd01098">
    <property type="entry name" value="PAN_AP_plant"/>
    <property type="match status" value="1"/>
</dbReference>
<evidence type="ECO:0000313" key="24">
    <source>
        <dbReference type="EnsemblPlants" id="LPERR04G04540.1"/>
    </source>
</evidence>
<dbReference type="Proteomes" id="UP000032180">
    <property type="component" value="Chromosome 4"/>
</dbReference>
<evidence type="ECO:0000256" key="5">
    <source>
        <dbReference type="ARBA" id="ARBA00022692"/>
    </source>
</evidence>
<evidence type="ECO:0000256" key="4">
    <source>
        <dbReference type="ARBA" id="ARBA00022679"/>
    </source>
</evidence>
<dbReference type="GO" id="GO:0051707">
    <property type="term" value="P:response to other organism"/>
    <property type="evidence" value="ECO:0007669"/>
    <property type="project" value="UniProtKB-ARBA"/>
</dbReference>
<dbReference type="PROSITE" id="PS50948">
    <property type="entry name" value="PAN"/>
    <property type="match status" value="1"/>
</dbReference>
<feature type="transmembrane region" description="Helical" evidence="20">
    <location>
        <begin position="477"/>
        <end position="499"/>
    </location>
</feature>
<evidence type="ECO:0000256" key="20">
    <source>
        <dbReference type="SAM" id="Phobius"/>
    </source>
</evidence>
<evidence type="ECO:0000259" key="23">
    <source>
        <dbReference type="PROSITE" id="PS50948"/>
    </source>
</evidence>
<keyword evidence="15" id="KW-0325">Glycoprotein</keyword>
<evidence type="ECO:0000256" key="16">
    <source>
        <dbReference type="ARBA" id="ARBA00047899"/>
    </source>
</evidence>
<reference evidence="25" key="2">
    <citation type="submission" date="2013-12" db="EMBL/GenBank/DDBJ databases">
        <authorList>
            <person name="Yu Y."/>
            <person name="Lee S."/>
            <person name="de Baynast K."/>
            <person name="Wissotski M."/>
            <person name="Liu L."/>
            <person name="Talag J."/>
            <person name="Goicoechea J."/>
            <person name="Angelova A."/>
            <person name="Jetty R."/>
            <person name="Kudrna D."/>
            <person name="Golser W."/>
            <person name="Rivera L."/>
            <person name="Zhang J."/>
            <person name="Wing R."/>
        </authorList>
    </citation>
    <scope>NUCLEOTIDE SEQUENCE</scope>
</reference>
<reference evidence="24 25" key="1">
    <citation type="submission" date="2012-08" db="EMBL/GenBank/DDBJ databases">
        <title>Oryza genome evolution.</title>
        <authorList>
            <person name="Wing R.A."/>
        </authorList>
    </citation>
    <scope>NUCLEOTIDE SEQUENCE</scope>
</reference>
<dbReference type="PROSITE" id="PS00107">
    <property type="entry name" value="PROTEIN_KINASE_ATP"/>
    <property type="match status" value="1"/>
</dbReference>
<dbReference type="CDD" id="cd00028">
    <property type="entry name" value="B_lectin"/>
    <property type="match status" value="1"/>
</dbReference>
<evidence type="ECO:0000256" key="17">
    <source>
        <dbReference type="ARBA" id="ARBA00048679"/>
    </source>
</evidence>
<dbReference type="InterPro" id="IPR051343">
    <property type="entry name" value="G-type_lectin_kinases/EP1-like"/>
</dbReference>
<dbReference type="STRING" id="77586.A0A0D9W3A9"/>
<evidence type="ECO:0000256" key="15">
    <source>
        <dbReference type="ARBA" id="ARBA00023180"/>
    </source>
</evidence>
<evidence type="ECO:0000256" key="19">
    <source>
        <dbReference type="PROSITE-ProRule" id="PRU10141"/>
    </source>
</evidence>
<dbReference type="PANTHER" id="PTHR47976:SF30">
    <property type="entry name" value="RECEPTOR-LIKE SERINE_THREONINE-PROTEIN KINASE"/>
    <property type="match status" value="1"/>
</dbReference>
<dbReference type="SMART" id="SM00108">
    <property type="entry name" value="B_lectin"/>
    <property type="match status" value="1"/>
</dbReference>
<protein>
    <recommendedName>
        <fullName evidence="18">Receptor-like serine/threonine-protein kinase</fullName>
        <ecNumber evidence="18">2.7.11.1</ecNumber>
    </recommendedName>
</protein>
<keyword evidence="25" id="KW-1185">Reference proteome</keyword>
<dbReference type="InterPro" id="IPR024171">
    <property type="entry name" value="SRK-like_kinase"/>
</dbReference>
<keyword evidence="14" id="KW-0675">Receptor</keyword>
<dbReference type="EnsemblPlants" id="LPERR04G04540.1">
    <property type="protein sequence ID" value="LPERR04G04540.1"/>
    <property type="gene ID" value="LPERR04G04540"/>
</dbReference>
<dbReference type="FunFam" id="2.90.10.30:FF:000003">
    <property type="entry name" value="Os04g0303100 protein"/>
    <property type="match status" value="1"/>
</dbReference>
<dbReference type="GO" id="GO:0004674">
    <property type="term" value="F:protein serine/threonine kinase activity"/>
    <property type="evidence" value="ECO:0007669"/>
    <property type="project" value="UniProtKB-KW"/>
</dbReference>
<dbReference type="Pfam" id="PF07714">
    <property type="entry name" value="PK_Tyr_Ser-Thr"/>
    <property type="match status" value="1"/>
</dbReference>
<keyword evidence="13" id="KW-1015">Disulfide bond</keyword>
<keyword evidence="11 20" id="KW-1133">Transmembrane helix</keyword>
<keyword evidence="8 18" id="KW-0547">Nucleotide-binding</keyword>
<dbReference type="Pfam" id="PF00069">
    <property type="entry name" value="Pkinase"/>
    <property type="match status" value="1"/>
</dbReference>
<dbReference type="Gramene" id="LPERR04G04540.1">
    <property type="protein sequence ID" value="LPERR04G04540.1"/>
    <property type="gene ID" value="LPERR04G04540"/>
</dbReference>
<dbReference type="FunFam" id="3.30.200.20:FF:000178">
    <property type="entry name" value="serine/threonine-protein kinase PBS1-like"/>
    <property type="match status" value="1"/>
</dbReference>
<dbReference type="PIRSF" id="PIRSF000641">
    <property type="entry name" value="SRK"/>
    <property type="match status" value="1"/>
</dbReference>
<dbReference type="InterPro" id="IPR001245">
    <property type="entry name" value="Ser-Thr/Tyr_kinase_cat_dom"/>
</dbReference>
<comment type="subcellular location">
    <subcellularLocation>
        <location evidence="1">Membrane</location>
        <topology evidence="1">Single-pass type I membrane protein</topology>
    </subcellularLocation>
</comment>
<evidence type="ECO:0000256" key="2">
    <source>
        <dbReference type="ARBA" id="ARBA00022527"/>
    </source>
</evidence>
<evidence type="ECO:0000256" key="7">
    <source>
        <dbReference type="ARBA" id="ARBA00022734"/>
    </source>
</evidence>
<keyword evidence="12 20" id="KW-0472">Membrane</keyword>
<feature type="domain" description="Protein kinase" evidence="21">
    <location>
        <begin position="534"/>
        <end position="769"/>
    </location>
</feature>
<organism evidence="24 25">
    <name type="scientific">Leersia perrieri</name>
    <dbReference type="NCBI Taxonomy" id="77586"/>
    <lineage>
        <taxon>Eukaryota</taxon>
        <taxon>Viridiplantae</taxon>
        <taxon>Streptophyta</taxon>
        <taxon>Embryophyta</taxon>
        <taxon>Tracheophyta</taxon>
        <taxon>Spermatophyta</taxon>
        <taxon>Magnoliopsida</taxon>
        <taxon>Liliopsida</taxon>
        <taxon>Poales</taxon>
        <taxon>Poaceae</taxon>
        <taxon>BOP clade</taxon>
        <taxon>Oryzoideae</taxon>
        <taxon>Oryzeae</taxon>
        <taxon>Oryzinae</taxon>
        <taxon>Leersia</taxon>
    </lineage>
</organism>
<evidence type="ECO:0000259" key="21">
    <source>
        <dbReference type="PROSITE" id="PS50011"/>
    </source>
</evidence>
<evidence type="ECO:0000256" key="18">
    <source>
        <dbReference type="PIRNR" id="PIRNR000641"/>
    </source>
</evidence>
<dbReference type="eggNOG" id="ENOG502QUNW">
    <property type="taxonomic scope" value="Eukaryota"/>
</dbReference>
<dbReference type="InterPro" id="IPR011009">
    <property type="entry name" value="Kinase-like_dom_sf"/>
</dbReference>
<dbReference type="GO" id="GO:0106310">
    <property type="term" value="F:protein serine kinase activity"/>
    <property type="evidence" value="ECO:0007669"/>
    <property type="project" value="RHEA"/>
</dbReference>
<evidence type="ECO:0000256" key="14">
    <source>
        <dbReference type="ARBA" id="ARBA00023170"/>
    </source>
</evidence>
<dbReference type="InterPro" id="IPR036426">
    <property type="entry name" value="Bulb-type_lectin_dom_sf"/>
</dbReference>
<sequence>MMRVADLLFLEVTVVALVIFATAAPLIPRESYDYPTAEADLSTRWVNNAAKLQHSISYTDGSAVRAIVLRSPQAFYGPSFAAGFFCDPPCKAFLFAVFIVYTNSGAGITLPVNGIAQVIWSANRESPVGENASIELTGDGNLVLHEANGTLVWSSNTSSQSVAGMDISENGNLVLFDQTKKTVWQSFEHPTDVLVPGQSLLQGMRLRANTSATNWTESKMYMTVLSDGLYGYVESTPPQLYYKFQVSTNKTSKDPTRVTFMNGSLSILLQSTKPRNPDASITLPTAKSTQYIRFESDGHLRLYEWSSGEYWTMVSDIIKKSPDDCDFPTVCGEYGICTGGQCICPLQSNFGTSYFQPVDKRKANLGCAPVTPISCQEMKNHQLLTLTDVSYFDVSQIIKNAKNRDDCKQACLKNCSCRAVAFRYYGQNDSYGECQSVTEVFSLQSIRPENVHYNSAVYLKVQITTSASEPKQNKTKIILGAVLAAITTLVLVAIVAIYIRRRRKYRERDEELDFDILPGMPMRFSFGELRECCKDFSQKLGEGGFGSVFEGKIGEKRVAVKRLEGARQGKKEFLAEVETIGRIEHINLIRLIGFCAEKSNRLLLIDRDQSKIVTVMRGTPGYLAPEWLTSQITEKVDIYSFGVVLMEIISGRKNIDVSQPEESVQLINLLREKAQNNQLTDLIDKHSKDMVSHHQEEVIQMMKLAMWCLQNDSSRRPSMSMVVKVLEGGMSVENCLDYGFFNANSAISAQGNPSVYSAPPQASVLSGPR</sequence>
<evidence type="ECO:0000256" key="11">
    <source>
        <dbReference type="ARBA" id="ARBA00022989"/>
    </source>
</evidence>
<keyword evidence="3" id="KW-0245">EGF-like domain</keyword>
<evidence type="ECO:0000256" key="1">
    <source>
        <dbReference type="ARBA" id="ARBA00004479"/>
    </source>
</evidence>
<dbReference type="SUPFAM" id="SSF56112">
    <property type="entry name" value="Protein kinase-like (PK-like)"/>
    <property type="match status" value="1"/>
</dbReference>
<dbReference type="PANTHER" id="PTHR47976">
    <property type="entry name" value="G-TYPE LECTIN S-RECEPTOR-LIKE SERINE/THREONINE-PROTEIN KINASE SD2-5"/>
    <property type="match status" value="1"/>
</dbReference>
<dbReference type="Gene3D" id="3.30.200.20">
    <property type="entry name" value="Phosphorylase Kinase, domain 1"/>
    <property type="match status" value="1"/>
</dbReference>
<dbReference type="InterPro" id="IPR000719">
    <property type="entry name" value="Prot_kinase_dom"/>
</dbReference>
<name>A0A0D9W3A9_9ORYZ</name>
<dbReference type="InterPro" id="IPR003609">
    <property type="entry name" value="Pan_app"/>
</dbReference>
<evidence type="ECO:0000256" key="12">
    <source>
        <dbReference type="ARBA" id="ARBA00023136"/>
    </source>
</evidence>
<dbReference type="Gene3D" id="2.90.10.30">
    <property type="match status" value="1"/>
</dbReference>